<evidence type="ECO:0000313" key="2">
    <source>
        <dbReference type="Proteomes" id="UP000731465"/>
    </source>
</evidence>
<gene>
    <name evidence="1" type="ORF">J5V48_05010</name>
</gene>
<protein>
    <submittedName>
        <fullName evidence="1">Uncharacterized protein</fullName>
    </submittedName>
</protein>
<comment type="caution">
    <text evidence="1">The sequence shown here is derived from an EMBL/GenBank/DDBJ whole genome shotgun (WGS) entry which is preliminary data.</text>
</comment>
<sequence>MNRKNSFESRNISPGQAFFEKMCNPQILRENLKKAIEKSWAAGVPIIRQDKKGIYELYADGTKKYVRLFS</sequence>
<keyword evidence="2" id="KW-1185">Reference proteome</keyword>
<dbReference type="Proteomes" id="UP000731465">
    <property type="component" value="Unassembled WGS sequence"/>
</dbReference>
<evidence type="ECO:0000313" key="1">
    <source>
        <dbReference type="EMBL" id="MBW7570251.1"/>
    </source>
</evidence>
<accession>A0ABS7DG11</accession>
<dbReference type="RefSeq" id="WP_219937473.1">
    <property type="nucleotide sequence ID" value="NZ_JAGFNY010000013.1"/>
</dbReference>
<organism evidence="1 2">
    <name type="scientific">Succinivibrio faecicola</name>
    <dbReference type="NCBI Taxonomy" id="2820300"/>
    <lineage>
        <taxon>Bacteria</taxon>
        <taxon>Pseudomonadati</taxon>
        <taxon>Pseudomonadota</taxon>
        <taxon>Gammaproteobacteria</taxon>
        <taxon>Aeromonadales</taxon>
        <taxon>Succinivibrionaceae</taxon>
        <taxon>Succinivibrio</taxon>
    </lineage>
</organism>
<proteinExistence type="predicted"/>
<name>A0ABS7DG11_9GAMM</name>
<dbReference type="EMBL" id="JAGFNY010000013">
    <property type="protein sequence ID" value="MBW7570251.1"/>
    <property type="molecule type" value="Genomic_DNA"/>
</dbReference>
<reference evidence="1 2" key="1">
    <citation type="submission" date="2021-03" db="EMBL/GenBank/DDBJ databases">
        <title>Succinivibrio sp. nov. isolated from feces of cow.</title>
        <authorList>
            <person name="Choi J.-Y."/>
        </authorList>
    </citation>
    <scope>NUCLEOTIDE SEQUENCE [LARGE SCALE GENOMIC DNA]</scope>
    <source>
        <strain evidence="1 2">AGMB01872</strain>
    </source>
</reference>